<dbReference type="STRING" id="393762.SAMN05660472_00054"/>
<dbReference type="RefSeq" id="WP_090548632.1">
    <property type="nucleotide sequence ID" value="NZ_FNFP01000001.1"/>
</dbReference>
<gene>
    <name evidence="1" type="ORF">SAMN05660472_00054</name>
</gene>
<accession>A0A1G8WWW4</accession>
<dbReference type="AlphaFoldDB" id="A0A1G8WWW4"/>
<dbReference type="OrthoDB" id="1956411at2"/>
<dbReference type="Proteomes" id="UP000198718">
    <property type="component" value="Unassembled WGS sequence"/>
</dbReference>
<organism evidence="1 2">
    <name type="scientific">Natronincola ferrireducens</name>
    <dbReference type="NCBI Taxonomy" id="393762"/>
    <lineage>
        <taxon>Bacteria</taxon>
        <taxon>Bacillati</taxon>
        <taxon>Bacillota</taxon>
        <taxon>Clostridia</taxon>
        <taxon>Peptostreptococcales</taxon>
        <taxon>Natronincolaceae</taxon>
        <taxon>Natronincola</taxon>
    </lineage>
</organism>
<sequence>MYHNPSHYPYPQYPYHGIPDRYMDYYDHRGYLIDMYPDIYKRVYPRVEEVCRRHDVYTNPRMYPQVDPTFIDVMVDEVYGMCTTSEASAEQWGARGPLRDLITILIIRQLLAGRRRRPFYGYPGGIDFFY</sequence>
<evidence type="ECO:0000313" key="2">
    <source>
        <dbReference type="Proteomes" id="UP000198718"/>
    </source>
</evidence>
<name>A0A1G8WWW4_9FIRM</name>
<reference evidence="1 2" key="1">
    <citation type="submission" date="2016-10" db="EMBL/GenBank/DDBJ databases">
        <authorList>
            <person name="de Groot N.N."/>
        </authorList>
    </citation>
    <scope>NUCLEOTIDE SEQUENCE [LARGE SCALE GENOMIC DNA]</scope>
    <source>
        <strain evidence="1 2">DSM 18346</strain>
    </source>
</reference>
<protein>
    <submittedName>
        <fullName evidence="1">Uncharacterized protein</fullName>
    </submittedName>
</protein>
<dbReference type="EMBL" id="FNFP01000001">
    <property type="protein sequence ID" value="SDJ82566.1"/>
    <property type="molecule type" value="Genomic_DNA"/>
</dbReference>
<proteinExistence type="predicted"/>
<keyword evidence="2" id="KW-1185">Reference proteome</keyword>
<evidence type="ECO:0000313" key="1">
    <source>
        <dbReference type="EMBL" id="SDJ82566.1"/>
    </source>
</evidence>